<dbReference type="SMART" id="SM01245">
    <property type="entry name" value="Jag_N"/>
    <property type="match status" value="1"/>
</dbReference>
<protein>
    <recommendedName>
        <fullName evidence="4">RNA-binding protein KhpB</fullName>
    </recommendedName>
    <alternativeName>
        <fullName evidence="4">RNA-binding protein EloR</fullName>
    </alternativeName>
</protein>
<keyword evidence="3 4" id="KW-0961">Cell wall biogenesis/degradation</keyword>
<dbReference type="GO" id="GO:0003723">
    <property type="term" value="F:RNA binding"/>
    <property type="evidence" value="ECO:0007669"/>
    <property type="project" value="UniProtKB-UniRule"/>
</dbReference>
<dbReference type="Gene3D" id="3.30.1370.50">
    <property type="entry name" value="R3H-like domain"/>
    <property type="match status" value="1"/>
</dbReference>
<dbReference type="Pfam" id="PF01424">
    <property type="entry name" value="R3H"/>
    <property type="match status" value="1"/>
</dbReference>
<dbReference type="SUPFAM" id="SSF82708">
    <property type="entry name" value="R3H domain"/>
    <property type="match status" value="1"/>
</dbReference>
<comment type="domain">
    <text evidence="4">Has an N-terminal Jag-N domain and 2 RNA-binding domains (KH and R3H).</text>
</comment>
<organism evidence="6 7">
    <name type="scientific">Pseudolactococcus hodotermopsidis</name>
    <dbReference type="NCBI Taxonomy" id="2709157"/>
    <lineage>
        <taxon>Bacteria</taxon>
        <taxon>Bacillati</taxon>
        <taxon>Bacillota</taxon>
        <taxon>Bacilli</taxon>
        <taxon>Lactobacillales</taxon>
        <taxon>Streptococcaceae</taxon>
        <taxon>Pseudolactococcus</taxon>
    </lineage>
</organism>
<dbReference type="HAMAP" id="MF_00867">
    <property type="entry name" value="KhpB"/>
    <property type="match status" value="1"/>
</dbReference>
<evidence type="ECO:0000313" key="6">
    <source>
        <dbReference type="EMBL" id="GFH42841.1"/>
    </source>
</evidence>
<keyword evidence="4" id="KW-0694">RNA-binding</keyword>
<accession>A0A6A0BEZ5</accession>
<dbReference type="GO" id="GO:0071555">
    <property type="term" value="P:cell wall organization"/>
    <property type="evidence" value="ECO:0007669"/>
    <property type="project" value="UniProtKB-KW"/>
</dbReference>
<evidence type="ECO:0000256" key="1">
    <source>
        <dbReference type="ARBA" id="ARBA00022960"/>
    </source>
</evidence>
<evidence type="ECO:0000259" key="5">
    <source>
        <dbReference type="PROSITE" id="PS51061"/>
    </source>
</evidence>
<dbReference type="Pfam" id="PF14804">
    <property type="entry name" value="Jag_N"/>
    <property type="match status" value="1"/>
</dbReference>
<dbReference type="InterPro" id="IPR038247">
    <property type="entry name" value="Jag_N_dom_sf"/>
</dbReference>
<comment type="function">
    <text evidence="4">A probable RNA chaperone. Forms a complex with KhpA which binds to cellular RNA and controls its expression. Plays a role in peptidoglycan (PG) homeostasis and cell length regulation.</text>
</comment>
<dbReference type="CDD" id="cd02414">
    <property type="entry name" value="KH-II_Jag"/>
    <property type="match status" value="1"/>
</dbReference>
<dbReference type="PANTHER" id="PTHR35800:SF1">
    <property type="entry name" value="RNA-BINDING PROTEIN KHPB"/>
    <property type="match status" value="1"/>
</dbReference>
<comment type="caution">
    <text evidence="4">Lacks conserved residue(s) required for the propagation of feature annotation.</text>
</comment>
<dbReference type="RefSeq" id="WP_172209196.1">
    <property type="nucleotide sequence ID" value="NZ_BLLI01000041.1"/>
</dbReference>
<gene>
    <name evidence="6" type="primary">ybdD</name>
    <name evidence="4" type="synonym">eloR</name>
    <name evidence="4" type="synonym">khpB</name>
    <name evidence="6" type="ORF">Hs30E_13920</name>
</gene>
<dbReference type="Pfam" id="PF13083">
    <property type="entry name" value="KH_KhpA-B"/>
    <property type="match status" value="1"/>
</dbReference>
<dbReference type="InterPro" id="IPR036867">
    <property type="entry name" value="R3H_dom_sf"/>
</dbReference>
<comment type="similarity">
    <text evidence="4">Belongs to the KhpB RNA-binding protein family.</text>
</comment>
<evidence type="ECO:0000256" key="2">
    <source>
        <dbReference type="ARBA" id="ARBA00023186"/>
    </source>
</evidence>
<keyword evidence="7" id="KW-1185">Reference proteome</keyword>
<dbReference type="EMBL" id="BLLI01000041">
    <property type="protein sequence ID" value="GFH42841.1"/>
    <property type="molecule type" value="Genomic_DNA"/>
</dbReference>
<dbReference type="GO" id="GO:0009252">
    <property type="term" value="P:peptidoglycan biosynthetic process"/>
    <property type="evidence" value="ECO:0007669"/>
    <property type="project" value="UniProtKB-UniRule"/>
</dbReference>
<reference evidence="6 7" key="1">
    <citation type="submission" date="2020-02" db="EMBL/GenBank/DDBJ databases">
        <title>Draft genome sequence of Lactococcus sp. Hs30E4-3.</title>
        <authorList>
            <person name="Noda S."/>
            <person name="Yuki M."/>
            <person name="Ohkuma M."/>
        </authorList>
    </citation>
    <scope>NUCLEOTIDE SEQUENCE [LARGE SCALE GENOMIC DNA]</scope>
    <source>
        <strain evidence="6 7">Hs30E4-3</strain>
    </source>
</reference>
<dbReference type="InterPro" id="IPR032782">
    <property type="entry name" value="KhpB_N"/>
</dbReference>
<feature type="domain" description="R3H" evidence="5">
    <location>
        <begin position="237"/>
        <end position="302"/>
    </location>
</feature>
<dbReference type="SMART" id="SM00393">
    <property type="entry name" value="R3H"/>
    <property type="match status" value="1"/>
</dbReference>
<keyword evidence="1 4" id="KW-0133">Cell shape</keyword>
<dbReference type="GO" id="GO:0005737">
    <property type="term" value="C:cytoplasm"/>
    <property type="evidence" value="ECO:0007669"/>
    <property type="project" value="UniProtKB-SubCell"/>
</dbReference>
<comment type="subunit">
    <text evidence="4">Forms a complex with KhpA.</text>
</comment>
<dbReference type="InterPro" id="IPR001374">
    <property type="entry name" value="R3H_dom"/>
</dbReference>
<name>A0A6A0BEZ5_9LACT</name>
<evidence type="ECO:0000256" key="3">
    <source>
        <dbReference type="ARBA" id="ARBA00023316"/>
    </source>
</evidence>
<proteinExistence type="inferred from homology"/>
<evidence type="ECO:0000313" key="7">
    <source>
        <dbReference type="Proteomes" id="UP000480303"/>
    </source>
</evidence>
<dbReference type="AlphaFoldDB" id="A0A6A0BEZ5"/>
<dbReference type="GO" id="GO:0008360">
    <property type="term" value="P:regulation of cell shape"/>
    <property type="evidence" value="ECO:0007669"/>
    <property type="project" value="UniProtKB-KW"/>
</dbReference>
<dbReference type="PROSITE" id="PS51061">
    <property type="entry name" value="R3H"/>
    <property type="match status" value="1"/>
</dbReference>
<dbReference type="InterPro" id="IPR039247">
    <property type="entry name" value="KhpB"/>
</dbReference>
<sequence length="302" mass="33154">MAIFTGNTVDEAIERGLKKLGAKRENVHIQIDQKDKKGFLGLGKKRARVNIEPIQEEIVRRADRLATRGLDAEFVSDIPKTQSAMEATLELSQVVKAVKAAEKASAGELSEEEKNTVIEEVKNELTVKKLVEQEAIDLSETVTSGKKIAFSLGQAKVVKEVSKYLTLITQDMGVPTSISVNNEGNLIVFTLQSSQDGLLIGKHGKILQSLQTIAKAYANSLTEERVGLAINVGDYHEKRKIYVTSLAHHAAKRALSGETVYVNDLQSNERKIVHAIIAREEGVISHSEGRDSGRFIVVTKEN</sequence>
<dbReference type="InterPro" id="IPR038008">
    <property type="entry name" value="Jag_KH"/>
</dbReference>
<dbReference type="Gene3D" id="3.30.300.20">
    <property type="match status" value="1"/>
</dbReference>
<dbReference type="Proteomes" id="UP000480303">
    <property type="component" value="Unassembled WGS sequence"/>
</dbReference>
<comment type="caution">
    <text evidence="6">The sequence shown here is derived from an EMBL/GenBank/DDBJ whole genome shotgun (WGS) entry which is preliminary data.</text>
</comment>
<dbReference type="InterPro" id="IPR015946">
    <property type="entry name" value="KH_dom-like_a/b"/>
</dbReference>
<dbReference type="Gene3D" id="3.30.30.80">
    <property type="entry name" value="probable RNA-binding protein from clostridium symbiosum atcc 14940"/>
    <property type="match status" value="1"/>
</dbReference>
<evidence type="ECO:0000256" key="4">
    <source>
        <dbReference type="HAMAP-Rule" id="MF_00867"/>
    </source>
</evidence>
<keyword evidence="2 4" id="KW-0143">Chaperone</keyword>
<comment type="subcellular location">
    <subcellularLocation>
        <location evidence="4">Cytoplasm</location>
    </subcellularLocation>
</comment>
<keyword evidence="4" id="KW-0963">Cytoplasm</keyword>
<dbReference type="PANTHER" id="PTHR35800">
    <property type="entry name" value="PROTEIN JAG"/>
    <property type="match status" value="1"/>
</dbReference>